<evidence type="ECO:0000313" key="3">
    <source>
        <dbReference type="EMBL" id="KAG1769064.1"/>
    </source>
</evidence>
<keyword evidence="1" id="KW-1133">Transmembrane helix</keyword>
<proteinExistence type="predicted"/>
<gene>
    <name evidence="3" type="ORF">EV702DRAFT_1203046</name>
</gene>
<dbReference type="EMBL" id="JABBWD010000075">
    <property type="protein sequence ID" value="KAG1769064.1"/>
    <property type="molecule type" value="Genomic_DNA"/>
</dbReference>
<organism evidence="3 4">
    <name type="scientific">Suillus placidus</name>
    <dbReference type="NCBI Taxonomy" id="48579"/>
    <lineage>
        <taxon>Eukaryota</taxon>
        <taxon>Fungi</taxon>
        <taxon>Dikarya</taxon>
        <taxon>Basidiomycota</taxon>
        <taxon>Agaricomycotina</taxon>
        <taxon>Agaricomycetes</taxon>
        <taxon>Agaricomycetidae</taxon>
        <taxon>Boletales</taxon>
        <taxon>Suillineae</taxon>
        <taxon>Suillaceae</taxon>
        <taxon>Suillus</taxon>
    </lineage>
</organism>
<reference evidence="3" key="1">
    <citation type="journal article" date="2020" name="New Phytol.">
        <title>Comparative genomics reveals dynamic genome evolution in host specialist ectomycorrhizal fungi.</title>
        <authorList>
            <person name="Lofgren L.A."/>
            <person name="Nguyen N.H."/>
            <person name="Vilgalys R."/>
            <person name="Ruytinx J."/>
            <person name="Liao H.L."/>
            <person name="Branco S."/>
            <person name="Kuo A."/>
            <person name="LaButti K."/>
            <person name="Lipzen A."/>
            <person name="Andreopoulos W."/>
            <person name="Pangilinan J."/>
            <person name="Riley R."/>
            <person name="Hundley H."/>
            <person name="Na H."/>
            <person name="Barry K."/>
            <person name="Grigoriev I.V."/>
            <person name="Stajich J.E."/>
            <person name="Kennedy P.G."/>
        </authorList>
    </citation>
    <scope>NUCLEOTIDE SEQUENCE</scope>
    <source>
        <strain evidence="3">DOB743</strain>
    </source>
</reference>
<protein>
    <recommendedName>
        <fullName evidence="2">DUF6533 domain-containing protein</fullName>
    </recommendedName>
</protein>
<feature type="transmembrane region" description="Helical" evidence="1">
    <location>
        <begin position="133"/>
        <end position="151"/>
    </location>
</feature>
<evidence type="ECO:0000256" key="1">
    <source>
        <dbReference type="SAM" id="Phobius"/>
    </source>
</evidence>
<keyword evidence="1" id="KW-0812">Transmembrane</keyword>
<keyword evidence="4" id="KW-1185">Reference proteome</keyword>
<feature type="domain" description="DUF6533" evidence="2">
    <location>
        <begin position="22"/>
        <end position="67"/>
    </location>
</feature>
<feature type="transmembrane region" description="Helical" evidence="1">
    <location>
        <begin position="260"/>
        <end position="281"/>
    </location>
</feature>
<evidence type="ECO:0000259" key="2">
    <source>
        <dbReference type="Pfam" id="PF20151"/>
    </source>
</evidence>
<accession>A0A9P7CXV5</accession>
<comment type="caution">
    <text evidence="3">The sequence shown here is derived from an EMBL/GenBank/DDBJ whole genome shotgun (WGS) entry which is preliminary data.</text>
</comment>
<feature type="transmembrane region" description="Helical" evidence="1">
    <location>
        <begin position="12"/>
        <end position="35"/>
    </location>
</feature>
<sequence>MTVVSNDPAWFPFISAASLIDYSVVVSSAVVVYDWALTFGQEVELVWMRRWSFMNVLYICVRYIGILYSVIIILWNLPVSMTDVLLYYVEHNDCNSCLIVHFISTWTPVVVNAMLGVIMMFRIRAMYRGSKKILIFLVLVLLASTIASGVLKVMSNIGVSVEEFIIYGYHTCLSETDTDQLDLVYESLISTAIWEILAFVLAVWIVIKHFRELRQCPTGSTIGDCFMVLTQSHAFYFVAFAVVACFSLGSLSTYVRYSSAVGSVLYSAILQIAQVLQMFVLGPRLILSVREYNAKLVARSDEGTGMTALYFHAGGDALTSGDV</sequence>
<keyword evidence="1" id="KW-0472">Membrane</keyword>
<feature type="transmembrane region" description="Helical" evidence="1">
    <location>
        <begin position="98"/>
        <end position="121"/>
    </location>
</feature>
<feature type="transmembrane region" description="Helical" evidence="1">
    <location>
        <begin position="188"/>
        <end position="207"/>
    </location>
</feature>
<dbReference type="InterPro" id="IPR045340">
    <property type="entry name" value="DUF6533"/>
</dbReference>
<dbReference type="OrthoDB" id="2641865at2759"/>
<name>A0A9P7CXV5_9AGAM</name>
<dbReference type="Pfam" id="PF20151">
    <property type="entry name" value="DUF6533"/>
    <property type="match status" value="1"/>
</dbReference>
<dbReference type="AlphaFoldDB" id="A0A9P7CXV5"/>
<feature type="transmembrane region" description="Helical" evidence="1">
    <location>
        <begin position="56"/>
        <end position="78"/>
    </location>
</feature>
<feature type="transmembrane region" description="Helical" evidence="1">
    <location>
        <begin position="234"/>
        <end position="254"/>
    </location>
</feature>
<evidence type="ECO:0000313" key="4">
    <source>
        <dbReference type="Proteomes" id="UP000714275"/>
    </source>
</evidence>
<dbReference type="Proteomes" id="UP000714275">
    <property type="component" value="Unassembled WGS sequence"/>
</dbReference>